<name>A0A368U857_9GAMM</name>
<dbReference type="AlphaFoldDB" id="A0A368U857"/>
<dbReference type="OrthoDB" id="9805924at2"/>
<dbReference type="CDD" id="cd04301">
    <property type="entry name" value="NAT_SF"/>
    <property type="match status" value="1"/>
</dbReference>
<evidence type="ECO:0000313" key="3">
    <source>
        <dbReference type="Proteomes" id="UP000253204"/>
    </source>
</evidence>
<evidence type="ECO:0000313" key="2">
    <source>
        <dbReference type="EMBL" id="RCV93155.1"/>
    </source>
</evidence>
<dbReference type="EMBL" id="QPIJ01000005">
    <property type="protein sequence ID" value="RCV93155.1"/>
    <property type="molecule type" value="Genomic_DNA"/>
</dbReference>
<dbReference type="SUPFAM" id="SSF55729">
    <property type="entry name" value="Acyl-CoA N-acyltransferases (Nat)"/>
    <property type="match status" value="1"/>
</dbReference>
<dbReference type="InterPro" id="IPR000182">
    <property type="entry name" value="GNAT_dom"/>
</dbReference>
<comment type="caution">
    <text evidence="2">The sequence shown here is derived from an EMBL/GenBank/DDBJ whole genome shotgun (WGS) entry which is preliminary data.</text>
</comment>
<dbReference type="InterPro" id="IPR016181">
    <property type="entry name" value="Acyl_CoA_acyltransferase"/>
</dbReference>
<feature type="domain" description="N-acetyltransferase" evidence="1">
    <location>
        <begin position="3"/>
        <end position="147"/>
    </location>
</feature>
<evidence type="ECO:0000259" key="1">
    <source>
        <dbReference type="PROSITE" id="PS51186"/>
    </source>
</evidence>
<dbReference type="PROSITE" id="PS51186">
    <property type="entry name" value="GNAT"/>
    <property type="match status" value="1"/>
</dbReference>
<sequence>MTITIKTPDESNRQAWESLYRGYAAFYNMPIADTTLDTVWGWIQSGTCLQGRIAIDATGKAVGLMHFRAMPSPLRGTEVGFLDDLFVDPEHRGSGVVNAMLASLTKEALSRKWPFVRWITKENNYRARRFYDLNSIKTDWVTYQMDV</sequence>
<keyword evidence="3" id="KW-1185">Reference proteome</keyword>
<proteinExistence type="predicted"/>
<dbReference type="RefSeq" id="WP_114485726.1">
    <property type="nucleotide sequence ID" value="NZ_CBCSHM010000051.1"/>
</dbReference>
<dbReference type="Gene3D" id="3.40.630.30">
    <property type="match status" value="1"/>
</dbReference>
<organism evidence="2 3">
    <name type="scientific">Vreelandella rituensis</name>
    <dbReference type="NCBI Taxonomy" id="2282306"/>
    <lineage>
        <taxon>Bacteria</taxon>
        <taxon>Pseudomonadati</taxon>
        <taxon>Pseudomonadota</taxon>
        <taxon>Gammaproteobacteria</taxon>
        <taxon>Oceanospirillales</taxon>
        <taxon>Halomonadaceae</taxon>
        <taxon>Vreelandella</taxon>
    </lineage>
</organism>
<protein>
    <submittedName>
        <fullName evidence="2">GNAT family N-acetyltransferase</fullName>
    </submittedName>
</protein>
<keyword evidence="2" id="KW-0808">Transferase</keyword>
<dbReference type="Pfam" id="PF00583">
    <property type="entry name" value="Acetyltransf_1"/>
    <property type="match status" value="1"/>
</dbReference>
<reference evidence="2 3" key="1">
    <citation type="submission" date="2018-07" db="EMBL/GenBank/DDBJ databases">
        <title>Halomonas rutogse sp. nov., isolated from Lake TangqianCo on Tibetan Plateau.</title>
        <authorList>
            <person name="Lu H."/>
            <person name="Xing P."/>
            <person name="Wu Q."/>
        </authorList>
    </citation>
    <scope>NUCLEOTIDE SEQUENCE [LARGE SCALE GENOMIC DNA]</scope>
    <source>
        <strain evidence="2 3">TQ8S</strain>
    </source>
</reference>
<accession>A0A368U857</accession>
<dbReference type="GO" id="GO:0016747">
    <property type="term" value="F:acyltransferase activity, transferring groups other than amino-acyl groups"/>
    <property type="evidence" value="ECO:0007669"/>
    <property type="project" value="InterPro"/>
</dbReference>
<dbReference type="Proteomes" id="UP000253204">
    <property type="component" value="Unassembled WGS sequence"/>
</dbReference>
<gene>
    <name evidence="2" type="ORF">DU506_04390</name>
</gene>